<dbReference type="InterPro" id="IPR004304">
    <property type="entry name" value="FmdA_AmdA"/>
</dbReference>
<organism evidence="1 2">
    <name type="scientific">Devosia subaequoris</name>
    <dbReference type="NCBI Taxonomy" id="395930"/>
    <lineage>
        <taxon>Bacteria</taxon>
        <taxon>Pseudomonadati</taxon>
        <taxon>Pseudomonadota</taxon>
        <taxon>Alphaproteobacteria</taxon>
        <taxon>Hyphomicrobiales</taxon>
        <taxon>Devosiaceae</taxon>
        <taxon>Devosia</taxon>
    </lineage>
</organism>
<dbReference type="PANTHER" id="PTHR31891">
    <property type="entry name" value="FORMAMIDASE C869.04-RELATED"/>
    <property type="match status" value="1"/>
</dbReference>
<evidence type="ECO:0000313" key="1">
    <source>
        <dbReference type="EMBL" id="MBB4053929.1"/>
    </source>
</evidence>
<accession>A0A7W6IQR1</accession>
<proteinExistence type="predicted"/>
<protein>
    <submittedName>
        <fullName evidence="1">Acetamidase/formamidase</fullName>
    </submittedName>
</protein>
<dbReference type="Gene3D" id="2.60.120.580">
    <property type="entry name" value="Acetamidase/Formamidase-like domains"/>
    <property type="match status" value="2"/>
</dbReference>
<comment type="caution">
    <text evidence="1">The sequence shown here is derived from an EMBL/GenBank/DDBJ whole genome shotgun (WGS) entry which is preliminary data.</text>
</comment>
<dbReference type="Gene3D" id="3.10.28.20">
    <property type="entry name" value="Acetamidase/Formamidase-like domains"/>
    <property type="match status" value="1"/>
</dbReference>
<dbReference type="Proteomes" id="UP000547011">
    <property type="component" value="Unassembled WGS sequence"/>
</dbReference>
<dbReference type="AlphaFoldDB" id="A0A7W6IQR1"/>
<dbReference type="PANTHER" id="PTHR31891:SF1">
    <property type="entry name" value="FORMAMIDASE C869.04-RELATED"/>
    <property type="match status" value="1"/>
</dbReference>
<dbReference type="EMBL" id="JACIEW010000013">
    <property type="protein sequence ID" value="MBB4053929.1"/>
    <property type="molecule type" value="Genomic_DNA"/>
</dbReference>
<dbReference type="GO" id="GO:0016811">
    <property type="term" value="F:hydrolase activity, acting on carbon-nitrogen (but not peptide) bonds, in linear amides"/>
    <property type="evidence" value="ECO:0007669"/>
    <property type="project" value="InterPro"/>
</dbReference>
<dbReference type="RefSeq" id="WP_183312677.1">
    <property type="nucleotide sequence ID" value="NZ_JACIEW010000013.1"/>
</dbReference>
<keyword evidence="2" id="KW-1185">Reference proteome</keyword>
<evidence type="ECO:0000313" key="2">
    <source>
        <dbReference type="Proteomes" id="UP000547011"/>
    </source>
</evidence>
<gene>
    <name evidence="1" type="ORF">GGR20_003600</name>
</gene>
<dbReference type="Pfam" id="PF03069">
    <property type="entry name" value="FmdA_AmdA"/>
    <property type="match status" value="2"/>
</dbReference>
<dbReference type="SUPFAM" id="SSF141130">
    <property type="entry name" value="Acetamidase/Formamidase-like"/>
    <property type="match status" value="1"/>
</dbReference>
<reference evidence="1 2" key="1">
    <citation type="submission" date="2020-08" db="EMBL/GenBank/DDBJ databases">
        <title>Genomic Encyclopedia of Type Strains, Phase IV (KMG-IV): sequencing the most valuable type-strain genomes for metagenomic binning, comparative biology and taxonomic classification.</title>
        <authorList>
            <person name="Goeker M."/>
        </authorList>
    </citation>
    <scope>NUCLEOTIDE SEQUENCE [LARGE SCALE GENOMIC DNA]</scope>
    <source>
        <strain evidence="1 2">DSM 23447</strain>
    </source>
</reference>
<sequence>MSVHHLNATPETVVWGRFSAKIPPVLTIRSGDSVVVETYSGISDLYPPAGSGMNVSPKLKAINEAELPFRWGHLLTGPIAIEGAMPGDMLEVRIEAVEPLADWGFNAIEPFDGTLPHDFIIPERVLSHIGVDRKARIAKMPWGTPLPLNPFFGVMGVAPPQEYGEISSREPRKHGGNLDNRRLTAGTTVFFPIWAEGALFTCGDGHGMQGDGEVCVTALEMALEGHFTFALHKAGTVAERVLPRAESPSHLISMGFDADLDEALRIAVREMIAMVCERSTLGRTEAYQLCSLAADFAVTQSVNGEKGVHGVLPRSALAGVEVTE</sequence>
<name>A0A7W6IQR1_9HYPH</name>